<dbReference type="InterPro" id="IPR001173">
    <property type="entry name" value="Glyco_trans_2-like"/>
</dbReference>
<keyword evidence="1" id="KW-0472">Membrane</keyword>
<dbReference type="AlphaFoldDB" id="A0A0G0NFL7"/>
<dbReference type="PANTHER" id="PTHR22916:SF66">
    <property type="entry name" value="BETA-1,3-GALACTOSYLTRANSFERASE-RELATED"/>
    <property type="match status" value="1"/>
</dbReference>
<keyword evidence="1" id="KW-1133">Transmembrane helix</keyword>
<dbReference type="EMBL" id="LBUZ01000002">
    <property type="protein sequence ID" value="KKQ75911.1"/>
    <property type="molecule type" value="Genomic_DNA"/>
</dbReference>
<feature type="transmembrane region" description="Helical" evidence="1">
    <location>
        <begin position="244"/>
        <end position="267"/>
    </location>
</feature>
<accession>A0A0G0NFL7</accession>
<dbReference type="GO" id="GO:0016757">
    <property type="term" value="F:glycosyltransferase activity"/>
    <property type="evidence" value="ECO:0007669"/>
    <property type="project" value="UniProtKB-KW"/>
</dbReference>
<dbReference type="PANTHER" id="PTHR22916">
    <property type="entry name" value="GLYCOSYLTRANSFERASE"/>
    <property type="match status" value="1"/>
</dbReference>
<reference evidence="3 4" key="1">
    <citation type="journal article" date="2015" name="Nature">
        <title>rRNA introns, odd ribosomes, and small enigmatic genomes across a large radiation of phyla.</title>
        <authorList>
            <person name="Brown C.T."/>
            <person name="Hug L.A."/>
            <person name="Thomas B.C."/>
            <person name="Sharon I."/>
            <person name="Castelle C.J."/>
            <person name="Singh A."/>
            <person name="Wilkins M.J."/>
            <person name="Williams K.H."/>
            <person name="Banfield J.F."/>
        </authorList>
    </citation>
    <scope>NUCLEOTIDE SEQUENCE [LARGE SCALE GENOMIC DNA]</scope>
</reference>
<comment type="caution">
    <text evidence="3">The sequence shown here is derived from an EMBL/GenBank/DDBJ whole genome shotgun (WGS) entry which is preliminary data.</text>
</comment>
<protein>
    <submittedName>
        <fullName evidence="3">Putative beta-1,3-galactosyltransferase</fullName>
    </submittedName>
</protein>
<dbReference type="InterPro" id="IPR029044">
    <property type="entry name" value="Nucleotide-diphossugar_trans"/>
</dbReference>
<name>A0A0G0NFL7_9BACT</name>
<organism evidence="3 4">
    <name type="scientific">Candidatus Woesebacteria bacterium GW2011_GWB1_38_5b</name>
    <dbReference type="NCBI Taxonomy" id="1618569"/>
    <lineage>
        <taxon>Bacteria</taxon>
        <taxon>Candidatus Woeseibacteriota</taxon>
    </lineage>
</organism>
<keyword evidence="1" id="KW-0812">Transmembrane</keyword>
<evidence type="ECO:0000259" key="2">
    <source>
        <dbReference type="Pfam" id="PF00535"/>
    </source>
</evidence>
<dbReference type="Gene3D" id="3.90.550.10">
    <property type="entry name" value="Spore Coat Polysaccharide Biosynthesis Protein SpsA, Chain A"/>
    <property type="match status" value="1"/>
</dbReference>
<dbReference type="SUPFAM" id="SSF53448">
    <property type="entry name" value="Nucleotide-diphospho-sugar transferases"/>
    <property type="match status" value="1"/>
</dbReference>
<dbReference type="Proteomes" id="UP000034181">
    <property type="component" value="Unassembled WGS sequence"/>
</dbReference>
<dbReference type="Pfam" id="PF00535">
    <property type="entry name" value="Glycos_transf_2"/>
    <property type="match status" value="1"/>
</dbReference>
<evidence type="ECO:0000313" key="4">
    <source>
        <dbReference type="Proteomes" id="UP000034181"/>
    </source>
</evidence>
<evidence type="ECO:0000256" key="1">
    <source>
        <dbReference type="SAM" id="Phobius"/>
    </source>
</evidence>
<keyword evidence="3" id="KW-0808">Transferase</keyword>
<keyword evidence="3" id="KW-0328">Glycosyltransferase</keyword>
<feature type="domain" description="Glycosyltransferase 2-like" evidence="2">
    <location>
        <begin position="6"/>
        <end position="127"/>
    </location>
</feature>
<sequence length="278" mass="31812">MQETVSVIIAAYNEEKNLPRLLASINKQTYSEIETIVVDDSSSDNTSKVAKKYKAIVFSRPHGERSVQRNFGAQRAKGKYLLFLDADMELFPKVVASCVALAKKHSWSALVIPEKSVGDNYWAKAKALERNCYIGDSEIEAARFISHAAFDEVGKYDQQMISGEDWDLHKRLMKFSYKIGRTPEFIIHHEDNLSYFKVLKKKFYYSQKSDQYISKNITGFKDITRFIIRPSILKNWRLLLTDPIHIPGLILLVWGGILVGGLGTIIFKTVFLKKILRP</sequence>
<proteinExistence type="predicted"/>
<gene>
    <name evidence="3" type="ORF">US96_C0002G0024</name>
</gene>
<evidence type="ECO:0000313" key="3">
    <source>
        <dbReference type="EMBL" id="KKQ75911.1"/>
    </source>
</evidence>